<keyword evidence="23" id="KW-0808">Transferase</keyword>
<organism evidence="23 24">
    <name type="scientific">Isoptericola cucumis</name>
    <dbReference type="NCBI Taxonomy" id="1776856"/>
    <lineage>
        <taxon>Bacteria</taxon>
        <taxon>Bacillati</taxon>
        <taxon>Actinomycetota</taxon>
        <taxon>Actinomycetes</taxon>
        <taxon>Micrococcales</taxon>
        <taxon>Promicromonosporaceae</taxon>
        <taxon>Isoptericola</taxon>
    </lineage>
</organism>
<dbReference type="PROSITE" id="PS51385">
    <property type="entry name" value="YJEF_N"/>
    <property type="match status" value="1"/>
</dbReference>
<dbReference type="SUPFAM" id="SSF53613">
    <property type="entry name" value="Ribokinase-like"/>
    <property type="match status" value="1"/>
</dbReference>
<dbReference type="Proteomes" id="UP000632535">
    <property type="component" value="Unassembled WGS sequence"/>
</dbReference>
<feature type="binding site" evidence="18">
    <location>
        <position position="179"/>
    </location>
    <ligand>
        <name>(6S)-NADPHX</name>
        <dbReference type="ChEBI" id="CHEBI:64076"/>
    </ligand>
</feature>
<feature type="binding site" evidence="17">
    <location>
        <position position="327"/>
    </location>
    <ligand>
        <name>(6S)-NADPHX</name>
        <dbReference type="ChEBI" id="CHEBI:64076"/>
    </ligand>
</feature>
<evidence type="ECO:0000256" key="9">
    <source>
        <dbReference type="ARBA" id="ARBA00022958"/>
    </source>
</evidence>
<dbReference type="PIRSF" id="PIRSF017184">
    <property type="entry name" value="Nnr"/>
    <property type="match status" value="1"/>
</dbReference>
<comment type="similarity">
    <text evidence="4 19">In the C-terminal section; belongs to the NnrD/CARKD family.</text>
</comment>
<comment type="caution">
    <text evidence="23">The sequence shown here is derived from an EMBL/GenBank/DDBJ whole genome shotgun (WGS) entry which is preliminary data.</text>
</comment>
<feature type="binding site" evidence="18">
    <location>
        <begin position="60"/>
        <end position="64"/>
    </location>
    <ligand>
        <name>(6S)-NADPHX</name>
        <dbReference type="ChEBI" id="CHEBI:64076"/>
    </ligand>
</feature>
<protein>
    <recommendedName>
        <fullName evidence="19">Bifunctional NAD(P)H-hydrate repair enzyme</fullName>
    </recommendedName>
    <alternativeName>
        <fullName evidence="19">Nicotinamide nucleotide repair protein</fullName>
    </alternativeName>
    <domain>
        <recommendedName>
            <fullName evidence="19">ADP-dependent (S)-NAD(P)H-hydrate dehydratase</fullName>
            <ecNumber evidence="19">4.2.1.136</ecNumber>
        </recommendedName>
        <alternativeName>
            <fullName evidence="19">ADP-dependent NAD(P)HX dehydratase</fullName>
        </alternativeName>
    </domain>
    <domain>
        <recommendedName>
            <fullName evidence="19">NAD(P)H-hydrate epimerase</fullName>
            <ecNumber evidence="19">5.1.99.6</ecNumber>
        </recommendedName>
    </domain>
</protein>
<evidence type="ECO:0000256" key="5">
    <source>
        <dbReference type="ARBA" id="ARBA00022723"/>
    </source>
</evidence>
<evidence type="ECO:0000256" key="19">
    <source>
        <dbReference type="PIRNR" id="PIRNR017184"/>
    </source>
</evidence>
<comment type="catalytic activity">
    <reaction evidence="2 18 19">
        <text>(6R)-NADPHX = (6S)-NADPHX</text>
        <dbReference type="Rhea" id="RHEA:32227"/>
        <dbReference type="ChEBI" id="CHEBI:64076"/>
        <dbReference type="ChEBI" id="CHEBI:64077"/>
        <dbReference type="EC" id="5.1.99.6"/>
    </reaction>
</comment>
<comment type="cofactor">
    <cofactor evidence="18 19">
        <name>K(+)</name>
        <dbReference type="ChEBI" id="CHEBI:29103"/>
    </cofactor>
    <text evidence="18 19">Binds 1 potassium ion per subunit.</text>
</comment>
<dbReference type="RefSeq" id="WP_188524470.1">
    <property type="nucleotide sequence ID" value="NZ_BMDG01000010.1"/>
</dbReference>
<proteinExistence type="inferred from homology"/>
<dbReference type="Gene3D" id="3.40.1190.20">
    <property type="match status" value="1"/>
</dbReference>
<accession>A0ABQ2BBQ6</accession>
<evidence type="ECO:0000256" key="2">
    <source>
        <dbReference type="ARBA" id="ARBA00000909"/>
    </source>
</evidence>
<comment type="catalytic activity">
    <reaction evidence="1 18 19">
        <text>(6R)-NADHX = (6S)-NADHX</text>
        <dbReference type="Rhea" id="RHEA:32215"/>
        <dbReference type="ChEBI" id="CHEBI:64074"/>
        <dbReference type="ChEBI" id="CHEBI:64075"/>
        <dbReference type="EC" id="5.1.99.6"/>
    </reaction>
</comment>
<evidence type="ECO:0000256" key="12">
    <source>
        <dbReference type="ARBA" id="ARBA00023239"/>
    </source>
</evidence>
<comment type="catalytic activity">
    <reaction evidence="15 17 19">
        <text>(6S)-NADHX + ADP = AMP + phosphate + NADH + H(+)</text>
        <dbReference type="Rhea" id="RHEA:32223"/>
        <dbReference type="ChEBI" id="CHEBI:15378"/>
        <dbReference type="ChEBI" id="CHEBI:43474"/>
        <dbReference type="ChEBI" id="CHEBI:57945"/>
        <dbReference type="ChEBI" id="CHEBI:64074"/>
        <dbReference type="ChEBI" id="CHEBI:456215"/>
        <dbReference type="ChEBI" id="CHEBI:456216"/>
        <dbReference type="EC" id="4.2.1.136"/>
    </reaction>
</comment>
<evidence type="ECO:0000256" key="6">
    <source>
        <dbReference type="ARBA" id="ARBA00022741"/>
    </source>
</evidence>
<evidence type="ECO:0000313" key="24">
    <source>
        <dbReference type="Proteomes" id="UP000632535"/>
    </source>
</evidence>
<dbReference type="Pfam" id="PF03853">
    <property type="entry name" value="YjeF_N"/>
    <property type="match status" value="1"/>
</dbReference>
<evidence type="ECO:0000256" key="8">
    <source>
        <dbReference type="ARBA" id="ARBA00022857"/>
    </source>
</evidence>
<feature type="domain" description="YjeF C-terminal" evidence="21">
    <location>
        <begin position="242"/>
        <end position="526"/>
    </location>
</feature>
<comment type="function">
    <text evidence="17">Catalyzes the dehydration of the S-form of NAD(P)HX at the expense of ADP, which is converted to AMP. Together with NAD(P)HX epimerase, which catalyzes the epimerization of the S- and R-forms, the enzyme allows the repair of both epimers of NAD(P)HX, a damaged form of NAD(P)H that is a result of enzymatic or heat-dependent hydration.</text>
</comment>
<dbReference type="EMBL" id="BMDG01000010">
    <property type="protein sequence ID" value="GGI10068.1"/>
    <property type="molecule type" value="Genomic_DNA"/>
</dbReference>
<dbReference type="InterPro" id="IPR000631">
    <property type="entry name" value="CARKD"/>
</dbReference>
<evidence type="ECO:0000313" key="23">
    <source>
        <dbReference type="EMBL" id="GGI10068.1"/>
    </source>
</evidence>
<keyword evidence="11 18" id="KW-0413">Isomerase</keyword>
<dbReference type="Gene3D" id="3.40.50.10260">
    <property type="entry name" value="YjeF N-terminal domain"/>
    <property type="match status" value="1"/>
</dbReference>
<comment type="similarity">
    <text evidence="18">Belongs to the NnrE/AIBP family.</text>
</comment>
<feature type="binding site" evidence="17">
    <location>
        <position position="391"/>
    </location>
    <ligand>
        <name>(6S)-NADPHX</name>
        <dbReference type="ChEBI" id="CHEBI:64076"/>
    </ligand>
</feature>
<keyword evidence="6 17" id="KW-0547">Nucleotide-binding</keyword>
<evidence type="ECO:0000256" key="20">
    <source>
        <dbReference type="SAM" id="MobiDB-lite"/>
    </source>
</evidence>
<dbReference type="EC" id="4.2.1.136" evidence="19"/>
<comment type="function">
    <text evidence="14 19">Bifunctional enzyme that catalyzes the epimerization of the S- and R-forms of NAD(P)HX and the dehydration of the S-form of NAD(P)HX at the expense of ADP, which is converted to AMP. This allows the repair of both epimers of NAD(P)HX, a damaged form of NAD(P)H that is a result of enzymatic or heat-dependent hydration.</text>
</comment>
<keyword evidence="7 17" id="KW-0067">ATP-binding</keyword>
<keyword evidence="13" id="KW-0511">Multifunctional enzyme</keyword>
<dbReference type="HAMAP" id="MF_01966">
    <property type="entry name" value="NADHX_epimerase"/>
    <property type="match status" value="1"/>
</dbReference>
<evidence type="ECO:0000256" key="1">
    <source>
        <dbReference type="ARBA" id="ARBA00000013"/>
    </source>
</evidence>
<reference evidence="24" key="1">
    <citation type="journal article" date="2019" name="Int. J. Syst. Evol. Microbiol.">
        <title>The Global Catalogue of Microorganisms (GCM) 10K type strain sequencing project: providing services to taxonomists for standard genome sequencing and annotation.</title>
        <authorList>
            <consortium name="The Broad Institute Genomics Platform"/>
            <consortium name="The Broad Institute Genome Sequencing Center for Infectious Disease"/>
            <person name="Wu L."/>
            <person name="Ma J."/>
        </authorList>
    </citation>
    <scope>NUCLEOTIDE SEQUENCE [LARGE SCALE GENOMIC DNA]</scope>
    <source>
        <strain evidence="24">CCM 8653</strain>
    </source>
</reference>
<comment type="cofactor">
    <cofactor evidence="17">
        <name>Mg(2+)</name>
        <dbReference type="ChEBI" id="CHEBI:18420"/>
    </cofactor>
</comment>
<evidence type="ECO:0000259" key="22">
    <source>
        <dbReference type="PROSITE" id="PS51385"/>
    </source>
</evidence>
<dbReference type="PROSITE" id="PS51383">
    <property type="entry name" value="YJEF_C_3"/>
    <property type="match status" value="1"/>
</dbReference>
<evidence type="ECO:0000256" key="4">
    <source>
        <dbReference type="ARBA" id="ARBA00009524"/>
    </source>
</evidence>
<feature type="binding site" evidence="17">
    <location>
        <begin position="433"/>
        <end position="437"/>
    </location>
    <ligand>
        <name>AMP</name>
        <dbReference type="ChEBI" id="CHEBI:456215"/>
    </ligand>
</feature>
<feature type="binding site" evidence="18">
    <location>
        <position position="61"/>
    </location>
    <ligand>
        <name>K(+)</name>
        <dbReference type="ChEBI" id="CHEBI:29103"/>
    </ligand>
</feature>
<dbReference type="EC" id="5.1.99.6" evidence="19"/>
<comment type="caution">
    <text evidence="18">Lacks conserved residue(s) required for the propagation of feature annotation.</text>
</comment>
<keyword evidence="5 18" id="KW-0479">Metal-binding</keyword>
<dbReference type="PROSITE" id="PS01050">
    <property type="entry name" value="YJEF_C_2"/>
    <property type="match status" value="1"/>
</dbReference>
<feature type="binding site" evidence="18">
    <location>
        <begin position="132"/>
        <end position="138"/>
    </location>
    <ligand>
        <name>(6S)-NADPHX</name>
        <dbReference type="ChEBI" id="CHEBI:64076"/>
    </ligand>
</feature>
<evidence type="ECO:0000256" key="14">
    <source>
        <dbReference type="ARBA" id="ARBA00025153"/>
    </source>
</evidence>
<feature type="domain" description="YjeF N-terminal" evidence="22">
    <location>
        <begin position="5"/>
        <end position="236"/>
    </location>
</feature>
<dbReference type="InterPro" id="IPR004443">
    <property type="entry name" value="YjeF_N_dom"/>
</dbReference>
<dbReference type="CDD" id="cd01171">
    <property type="entry name" value="YXKO-related"/>
    <property type="match status" value="1"/>
</dbReference>
<dbReference type="SUPFAM" id="SSF64153">
    <property type="entry name" value="YjeF N-terminal domain-like"/>
    <property type="match status" value="1"/>
</dbReference>
<feature type="binding site" evidence="17">
    <location>
        <position position="461"/>
    </location>
    <ligand>
        <name>AMP</name>
        <dbReference type="ChEBI" id="CHEBI:456215"/>
    </ligand>
</feature>
<sequence>MISAWSAADVRAAEEPLLAEGVPLMERASFALATQVVRDVAARRGTVRGARVVLLVGAGNNGGDALHAGAVLARRGLGVTAVLVDERAHPGGLTALRRAGGRVVELFAAPGRVGAVAGDVARSDVVLDGLVGLGARGPLRGLAADLVAALVGALETAQAPALDEAAPRATRRAWVVAVDVPSGIGVDDGAVAGPVLAADRTVTFGAAKPGLLLPPAAGLAGEVAVVDIGLHLDDPPAVRRLEPDDVARSWPVPGAADHKYTRGVVGVVAGTATYPGAAVLTTTGAVCAGAGMVRYRGSVEVGRVVVGARPEVVTVPGRVQAWVVGPGVPGGPEAEDEGQDDGQHERGRAGLVAASGGLGGLAGGPVPAVVDAGGLGLLDDDSPPWFVVTPHAGELTALLRSRGEDVRRADVEAEPLRWARRAHDLTGATVLLKGGVTVVAGPGVAYAQSDGPGWLATAGAGDVLAGLLGAMLAARADEVVRHPERAAEVAAAAALVHGRAAHRANPGGPVAALDVAHAVPAEVARLLSSRRPRGTCPPTRRPEEPA</sequence>
<feature type="binding site" evidence="18">
    <location>
        <position position="182"/>
    </location>
    <ligand>
        <name>K(+)</name>
        <dbReference type="ChEBI" id="CHEBI:29103"/>
    </ligand>
</feature>
<evidence type="ECO:0000256" key="3">
    <source>
        <dbReference type="ARBA" id="ARBA00006001"/>
    </source>
</evidence>
<evidence type="ECO:0000256" key="10">
    <source>
        <dbReference type="ARBA" id="ARBA00023027"/>
    </source>
</evidence>
<dbReference type="InterPro" id="IPR030677">
    <property type="entry name" value="Nnr"/>
</dbReference>
<keyword evidence="10 17" id="KW-0520">NAD</keyword>
<feature type="binding site" evidence="17">
    <location>
        <position position="462"/>
    </location>
    <ligand>
        <name>(6S)-NADPHX</name>
        <dbReference type="ChEBI" id="CHEBI:64076"/>
    </ligand>
</feature>
<dbReference type="Pfam" id="PF01256">
    <property type="entry name" value="Carb_kinase"/>
    <property type="match status" value="1"/>
</dbReference>
<comment type="subunit">
    <text evidence="17">Homotetramer.</text>
</comment>
<dbReference type="HAMAP" id="MF_01965">
    <property type="entry name" value="NADHX_dehydratase"/>
    <property type="match status" value="1"/>
</dbReference>
<dbReference type="PANTHER" id="PTHR12592:SF0">
    <property type="entry name" value="ATP-DEPENDENT (S)-NAD(P)H-HYDRATE DEHYDRATASE"/>
    <property type="match status" value="1"/>
</dbReference>
<evidence type="ECO:0000256" key="13">
    <source>
        <dbReference type="ARBA" id="ARBA00023268"/>
    </source>
</evidence>
<evidence type="ECO:0000256" key="16">
    <source>
        <dbReference type="ARBA" id="ARBA00049209"/>
    </source>
</evidence>
<comment type="catalytic activity">
    <reaction evidence="16 17 19">
        <text>(6S)-NADPHX + ADP = AMP + phosphate + NADPH + H(+)</text>
        <dbReference type="Rhea" id="RHEA:32235"/>
        <dbReference type="ChEBI" id="CHEBI:15378"/>
        <dbReference type="ChEBI" id="CHEBI:43474"/>
        <dbReference type="ChEBI" id="CHEBI:57783"/>
        <dbReference type="ChEBI" id="CHEBI:64076"/>
        <dbReference type="ChEBI" id="CHEBI:456215"/>
        <dbReference type="ChEBI" id="CHEBI:456216"/>
        <dbReference type="EC" id="4.2.1.136"/>
    </reaction>
</comment>
<dbReference type="InterPro" id="IPR029056">
    <property type="entry name" value="Ribokinase-like"/>
</dbReference>
<feature type="binding site" evidence="18">
    <location>
        <position position="128"/>
    </location>
    <ligand>
        <name>K(+)</name>
        <dbReference type="ChEBI" id="CHEBI:29103"/>
    </ligand>
</feature>
<keyword evidence="8 17" id="KW-0521">NADP</keyword>
<evidence type="ECO:0000256" key="18">
    <source>
        <dbReference type="HAMAP-Rule" id="MF_01966"/>
    </source>
</evidence>
<keyword evidence="23" id="KW-0418">Kinase</keyword>
<keyword evidence="12 17" id="KW-0456">Lyase</keyword>
<feature type="binding site" evidence="17">
    <location>
        <position position="277"/>
    </location>
    <ligand>
        <name>(6S)-NADPHX</name>
        <dbReference type="ChEBI" id="CHEBI:64076"/>
    </ligand>
</feature>
<dbReference type="InterPro" id="IPR036652">
    <property type="entry name" value="YjeF_N_dom_sf"/>
</dbReference>
<dbReference type="GO" id="GO:0016301">
    <property type="term" value="F:kinase activity"/>
    <property type="evidence" value="ECO:0007669"/>
    <property type="project" value="UniProtKB-KW"/>
</dbReference>
<feature type="region of interest" description="Disordered" evidence="20">
    <location>
        <begin position="325"/>
        <end position="346"/>
    </location>
</feature>
<comment type="function">
    <text evidence="18">Catalyzes the epimerization of the S- and R-forms of NAD(P)HX, a damaged form of NAD(P)H that is a result of enzymatic or heat-dependent hydration. This is a prerequisite for the S-specific NAD(P)H-hydrate dehydratase to allow the repair of both epimers of NAD(P)HX.</text>
</comment>
<evidence type="ECO:0000259" key="21">
    <source>
        <dbReference type="PROSITE" id="PS51383"/>
    </source>
</evidence>
<keyword evidence="9 18" id="KW-0630">Potassium</keyword>
<dbReference type="PANTHER" id="PTHR12592">
    <property type="entry name" value="ATP-DEPENDENT (S)-NAD(P)H-HYDRATE DEHYDRATASE FAMILY MEMBER"/>
    <property type="match status" value="1"/>
</dbReference>
<evidence type="ECO:0000256" key="7">
    <source>
        <dbReference type="ARBA" id="ARBA00022840"/>
    </source>
</evidence>
<evidence type="ECO:0000256" key="15">
    <source>
        <dbReference type="ARBA" id="ARBA00048238"/>
    </source>
</evidence>
<keyword evidence="24" id="KW-1185">Reference proteome</keyword>
<comment type="similarity">
    <text evidence="3 19">In the N-terminal section; belongs to the NnrE/AIBP family.</text>
</comment>
<gene>
    <name evidence="17" type="primary">nnrD</name>
    <name evidence="18" type="synonym">nnrE</name>
    <name evidence="23" type="ORF">GCM10007368_29400</name>
</gene>
<name>A0ABQ2BBQ6_9MICO</name>
<evidence type="ECO:0000256" key="11">
    <source>
        <dbReference type="ARBA" id="ARBA00023235"/>
    </source>
</evidence>
<comment type="similarity">
    <text evidence="17">Belongs to the NnrD/CARKD family.</text>
</comment>
<dbReference type="InterPro" id="IPR017953">
    <property type="entry name" value="Carbohydrate_kinase_pred_CS"/>
</dbReference>
<evidence type="ECO:0000256" key="17">
    <source>
        <dbReference type="HAMAP-Rule" id="MF_01965"/>
    </source>
</evidence>